<organism evidence="2 3">
    <name type="scientific">Stereocaulon virgatum</name>
    <dbReference type="NCBI Taxonomy" id="373712"/>
    <lineage>
        <taxon>Eukaryota</taxon>
        <taxon>Fungi</taxon>
        <taxon>Dikarya</taxon>
        <taxon>Ascomycota</taxon>
        <taxon>Pezizomycotina</taxon>
        <taxon>Lecanoromycetes</taxon>
        <taxon>OSLEUM clade</taxon>
        <taxon>Lecanoromycetidae</taxon>
        <taxon>Lecanorales</taxon>
        <taxon>Lecanorineae</taxon>
        <taxon>Stereocaulaceae</taxon>
        <taxon>Stereocaulon</taxon>
    </lineage>
</organism>
<reference evidence="2 3" key="1">
    <citation type="submission" date="2024-09" db="EMBL/GenBank/DDBJ databases">
        <title>Rethinking Asexuality: The Enigmatic Case of Functional Sexual Genes in Lepraria (Stereocaulaceae).</title>
        <authorList>
            <person name="Doellman M."/>
            <person name="Sun Y."/>
            <person name="Barcenas-Pena A."/>
            <person name="Lumbsch H.T."/>
            <person name="Grewe F."/>
        </authorList>
    </citation>
    <scope>NUCLEOTIDE SEQUENCE [LARGE SCALE GENOMIC DNA]</scope>
    <source>
        <strain evidence="2 3">Mercado 3170</strain>
    </source>
</reference>
<evidence type="ECO:0000313" key="2">
    <source>
        <dbReference type="EMBL" id="KAL2048395.1"/>
    </source>
</evidence>
<evidence type="ECO:0000313" key="3">
    <source>
        <dbReference type="Proteomes" id="UP001590950"/>
    </source>
</evidence>
<keyword evidence="3" id="KW-1185">Reference proteome</keyword>
<evidence type="ECO:0000256" key="1">
    <source>
        <dbReference type="SAM" id="MobiDB-lite"/>
    </source>
</evidence>
<dbReference type="Proteomes" id="UP001590950">
    <property type="component" value="Unassembled WGS sequence"/>
</dbReference>
<dbReference type="EMBL" id="JBEFKJ010000001">
    <property type="protein sequence ID" value="KAL2048395.1"/>
    <property type="molecule type" value="Genomic_DNA"/>
</dbReference>
<feature type="region of interest" description="Disordered" evidence="1">
    <location>
        <begin position="98"/>
        <end position="121"/>
    </location>
</feature>
<sequence length="456" mass="44723">MTSISGSLVPLPTVTPLTSVSGSLVPVPIPSSLSTQATVSTRIIYTTTTLCPVTNTITSNGVSTLQVTTAVSTILSTSTSIICTKCIAPMLSTANKGAASPSSSPTAVSSPIPGFSDNPGSSNLSSSSSLLASALGQSSISGVSGAPSSPLVPGSSAVLASGSTDFVSPPAASSPALTQLGSSIRTSAPLPGTTQAVVKSDIVYSTLTSYSVTNTVTPLGGLPTQQVTSTVSTIRSTSISTVCTNCVAPIAPTPGSPAQNGAAMSPALVISESQLAMSIAMSATVKAISESQVAISTLLQALTVASADASIASHLYYYSSQLDVIANPTATNKPTGTSVQVSYITQVNTQAAATSTTLNTAIIPAGIFTPIAHSGASAGASDSGSGTLTSSVTVGQTSTMTSYQVGTSGTGSMDGGSNSTVAKPTQTAFHGGASNSLYFAGSLAPVIAAVAMVICL</sequence>
<gene>
    <name evidence="2" type="ORF">N7G274_000306</name>
</gene>
<accession>A0ABR4ARS8</accession>
<protein>
    <submittedName>
        <fullName evidence="2">Uncharacterized protein</fullName>
    </submittedName>
</protein>
<comment type="caution">
    <text evidence="2">The sequence shown here is derived from an EMBL/GenBank/DDBJ whole genome shotgun (WGS) entry which is preliminary data.</text>
</comment>
<name>A0ABR4ARS8_9LECA</name>
<feature type="compositionally biased region" description="Low complexity" evidence="1">
    <location>
        <begin position="98"/>
        <end position="111"/>
    </location>
</feature>
<proteinExistence type="predicted"/>